<organism evidence="7">
    <name type="scientific">Mytilinidion resinicola</name>
    <dbReference type="NCBI Taxonomy" id="574789"/>
    <lineage>
        <taxon>Eukaryota</taxon>
        <taxon>Fungi</taxon>
        <taxon>Dikarya</taxon>
        <taxon>Ascomycota</taxon>
        <taxon>Pezizomycotina</taxon>
        <taxon>Dothideomycetes</taxon>
        <taxon>Pleosporomycetidae</taxon>
        <taxon>Mytilinidiales</taxon>
        <taxon>Mytilinidiaceae</taxon>
        <taxon>Mytilinidion</taxon>
    </lineage>
</organism>
<dbReference type="Pfam" id="PF01266">
    <property type="entry name" value="DAO"/>
    <property type="match status" value="1"/>
</dbReference>
<dbReference type="InterPro" id="IPR023209">
    <property type="entry name" value="DAO"/>
</dbReference>
<dbReference type="GO" id="GO:0005737">
    <property type="term" value="C:cytoplasm"/>
    <property type="evidence" value="ECO:0007669"/>
    <property type="project" value="TreeGrafter"/>
</dbReference>
<evidence type="ECO:0000256" key="1">
    <source>
        <dbReference type="ARBA" id="ARBA00001974"/>
    </source>
</evidence>
<evidence type="ECO:0000313" key="7">
    <source>
        <dbReference type="EMBL" id="KAF2809033.1"/>
    </source>
</evidence>
<accession>A0A6A6YKF5</accession>
<dbReference type="GeneID" id="54469033"/>
<proteinExistence type="inferred from homology"/>
<keyword evidence="8" id="KW-1185">Reference proteome</keyword>
<dbReference type="Proteomes" id="UP000504636">
    <property type="component" value="Unplaced"/>
</dbReference>
<dbReference type="PIRSF" id="PIRSF000189">
    <property type="entry name" value="D-aa_oxidase"/>
    <property type="match status" value="1"/>
</dbReference>
<feature type="domain" description="FAD dependent oxidoreductase" evidence="6">
    <location>
        <begin position="17"/>
        <end position="363"/>
    </location>
</feature>
<keyword evidence="3" id="KW-0285">Flavoprotein</keyword>
<dbReference type="SUPFAM" id="SSF54373">
    <property type="entry name" value="FAD-linked reductases, C-terminal domain"/>
    <property type="match status" value="1"/>
</dbReference>
<sequence>MSMSYHPFSGFSVPKRVIALGGGVVGLQTAVDLLEAGYAVNVIAKHLPGDIDAHYPSQQAAATWASDEPTVDAETRRWYDEGYKQWEIMSEGNEFEAAGVVKRPCFRYWENPPENLVKHGSSALWHSKDIPSFRILDSEELPSGVNFGTTYTTFSVNTPAYLDYLQSRIVALGGTIKRAVLPVDQGLEQGLKVARQLVAAELGDSKDIHAYVNAMGTNGMRLAGDKDLLIIRDQSVHIKGEAYKYADRIDADGIYYAIPRVGAGLTVLGGYLEVGNWNETVNLDCVRKVLKNCKKLIPECLNDNGDFTVLNEYVGIRPHRKGGARVEVEQLKDMPEESVVVHNYGHGPGGFFKSVGAARKVVRLLDGIGSKLEFPPDLKEKMRSSALQDQEIFPGFYGKAGGSSKEEV</sequence>
<dbReference type="GO" id="GO:0071949">
    <property type="term" value="F:FAD binding"/>
    <property type="evidence" value="ECO:0007669"/>
    <property type="project" value="InterPro"/>
</dbReference>
<dbReference type="GO" id="GO:0003884">
    <property type="term" value="F:D-amino-acid oxidase activity"/>
    <property type="evidence" value="ECO:0007669"/>
    <property type="project" value="InterPro"/>
</dbReference>
<reference evidence="9" key="2">
    <citation type="submission" date="2020-04" db="EMBL/GenBank/DDBJ databases">
        <authorList>
            <consortium name="NCBI Genome Project"/>
        </authorList>
    </citation>
    <scope>NUCLEOTIDE SEQUENCE</scope>
    <source>
        <strain evidence="9">CBS 304.34</strain>
    </source>
</reference>
<evidence type="ECO:0000259" key="6">
    <source>
        <dbReference type="Pfam" id="PF01266"/>
    </source>
</evidence>
<name>A0A6A6YKF5_9PEZI</name>
<evidence type="ECO:0000256" key="5">
    <source>
        <dbReference type="ARBA" id="ARBA00023002"/>
    </source>
</evidence>
<dbReference type="GO" id="GO:0019478">
    <property type="term" value="P:D-amino acid catabolic process"/>
    <property type="evidence" value="ECO:0007669"/>
    <property type="project" value="TreeGrafter"/>
</dbReference>
<comment type="cofactor">
    <cofactor evidence="1">
        <name>FAD</name>
        <dbReference type="ChEBI" id="CHEBI:57692"/>
    </cofactor>
</comment>
<dbReference type="Gene3D" id="3.30.9.10">
    <property type="entry name" value="D-Amino Acid Oxidase, subunit A, domain 2"/>
    <property type="match status" value="1"/>
</dbReference>
<protein>
    <submittedName>
        <fullName evidence="7 9">Nucleotide-binding domain-containing protein</fullName>
    </submittedName>
</protein>
<gene>
    <name evidence="7 9" type="ORF">BDZ99DRAFT_571865</name>
</gene>
<keyword evidence="4" id="KW-0274">FAD</keyword>
<reference evidence="7 9" key="1">
    <citation type="journal article" date="2020" name="Stud. Mycol.">
        <title>101 Dothideomycetes genomes: a test case for predicting lifestyles and emergence of pathogens.</title>
        <authorList>
            <person name="Haridas S."/>
            <person name="Albert R."/>
            <person name="Binder M."/>
            <person name="Bloem J."/>
            <person name="Labutti K."/>
            <person name="Salamov A."/>
            <person name="Andreopoulos B."/>
            <person name="Baker S."/>
            <person name="Barry K."/>
            <person name="Bills G."/>
            <person name="Bluhm B."/>
            <person name="Cannon C."/>
            <person name="Castanera R."/>
            <person name="Culley D."/>
            <person name="Daum C."/>
            <person name="Ezra D."/>
            <person name="Gonzalez J."/>
            <person name="Henrissat B."/>
            <person name="Kuo A."/>
            <person name="Liang C."/>
            <person name="Lipzen A."/>
            <person name="Lutzoni F."/>
            <person name="Magnuson J."/>
            <person name="Mondo S."/>
            <person name="Nolan M."/>
            <person name="Ohm R."/>
            <person name="Pangilinan J."/>
            <person name="Park H.-J."/>
            <person name="Ramirez L."/>
            <person name="Alfaro M."/>
            <person name="Sun H."/>
            <person name="Tritt A."/>
            <person name="Yoshinaga Y."/>
            <person name="Zwiers L.-H."/>
            <person name="Turgeon B."/>
            <person name="Goodwin S."/>
            <person name="Spatafora J."/>
            <person name="Crous P."/>
            <person name="Grigoriev I."/>
        </authorList>
    </citation>
    <scope>NUCLEOTIDE SEQUENCE</scope>
    <source>
        <strain evidence="7 9">CBS 304.34</strain>
    </source>
</reference>
<dbReference type="OrthoDB" id="2015447at2759"/>
<dbReference type="RefSeq" id="XP_033575997.1">
    <property type="nucleotide sequence ID" value="XM_033728140.1"/>
</dbReference>
<evidence type="ECO:0000256" key="3">
    <source>
        <dbReference type="ARBA" id="ARBA00022630"/>
    </source>
</evidence>
<evidence type="ECO:0000313" key="9">
    <source>
        <dbReference type="RefSeq" id="XP_033575997.1"/>
    </source>
</evidence>
<dbReference type="SUPFAM" id="SSF51971">
    <property type="entry name" value="Nucleotide-binding domain"/>
    <property type="match status" value="1"/>
</dbReference>
<dbReference type="AlphaFoldDB" id="A0A6A6YKF5"/>
<evidence type="ECO:0000256" key="2">
    <source>
        <dbReference type="ARBA" id="ARBA00006730"/>
    </source>
</evidence>
<dbReference type="PANTHER" id="PTHR11530:SF11">
    <property type="entry name" value="D-ASPARTATE OXIDASE"/>
    <property type="match status" value="1"/>
</dbReference>
<dbReference type="PANTHER" id="PTHR11530">
    <property type="entry name" value="D-AMINO ACID OXIDASE"/>
    <property type="match status" value="1"/>
</dbReference>
<keyword evidence="5" id="KW-0560">Oxidoreductase</keyword>
<dbReference type="EMBL" id="MU003702">
    <property type="protein sequence ID" value="KAF2809033.1"/>
    <property type="molecule type" value="Genomic_DNA"/>
</dbReference>
<evidence type="ECO:0000256" key="4">
    <source>
        <dbReference type="ARBA" id="ARBA00022827"/>
    </source>
</evidence>
<reference evidence="9" key="3">
    <citation type="submission" date="2025-04" db="UniProtKB">
        <authorList>
            <consortium name="RefSeq"/>
        </authorList>
    </citation>
    <scope>IDENTIFICATION</scope>
    <source>
        <strain evidence="9">CBS 304.34</strain>
    </source>
</reference>
<comment type="similarity">
    <text evidence="2">Belongs to the DAMOX/DASOX family.</text>
</comment>
<dbReference type="InterPro" id="IPR006076">
    <property type="entry name" value="FAD-dep_OxRdtase"/>
</dbReference>
<dbReference type="Gene3D" id="3.40.50.720">
    <property type="entry name" value="NAD(P)-binding Rossmann-like Domain"/>
    <property type="match status" value="1"/>
</dbReference>
<evidence type="ECO:0000313" key="8">
    <source>
        <dbReference type="Proteomes" id="UP000504636"/>
    </source>
</evidence>